<feature type="compositionally biased region" description="Basic and acidic residues" evidence="1">
    <location>
        <begin position="297"/>
        <end position="307"/>
    </location>
</feature>
<sequence length="756" mass="83129">MDSATAHFTDLDANVWSTEEPPESLPTVATSSKTPPSVADTSNDDVTVTHVSYSVDLSTASDGNNSPPQAAPAPGLNILPESIYEHDSDSHEKVFDEILPLYTSEPLSASGTQHEAEKQTKQEAQPDEKPSVETTPANSEEASDLQLKSSEDISQSKKQSLQEDAALKQFEPQPYEVSDIDFDDYEEAYQQPPDEDEFNENSQNSAYGDEFKEAVQQPVQEDEFKEVVQSDKEASHSAHENDKETTQSDNQNQSKEIDYPVHVDDSKVTLQNTHNDGLETDQQTHKDDSEDISQSAQKEESTFDSRETTPTVTHDDDIEEPVQTTHQQESEEAPHPEHEDDDFDNFEEAGNSTYKDTPKDISHDGEFGDFDDFEEASPQPEHASNDFDDDFGDFDDFDSFDAGPQSEPIHTSLPIAPSIPCLSETDFSNSAHLQASIESIIGAKSGNGFVYTLTSAANTQITVAELKPSTDPDYDDDESESQEALTRSQSDISGESIPKQQETQQQAETQTNIPATNAYTPLSYFTVRSKSLWDQLAAAPSPTATAPAVTDWRRSAIRRHFFVSLGVPVDLDEVMPQHGKQKRLILPTEFKENKSQTTDKDSKKTTAETEPDTPKQSASAHEDDKKVASWARLAAVSDIAIENMTADEVSEYVRNLTLAIDAARMMQSQCVTRRDDALKDKATFEKVIESYVVYTQRFGKNGGTASGAAAVAASNNSKSTAGPGDTGGSKVPGFHKRNTSKLARANSFLRRKKTDS</sequence>
<feature type="compositionally biased region" description="Basic and acidic residues" evidence="1">
    <location>
        <begin position="356"/>
        <end position="366"/>
    </location>
</feature>
<feature type="compositionally biased region" description="Polar residues" evidence="1">
    <location>
        <begin position="482"/>
        <end position="493"/>
    </location>
</feature>
<reference evidence="2 3" key="1">
    <citation type="submission" date="2019-09" db="EMBL/GenBank/DDBJ databases">
        <authorList>
            <person name="Brejova B."/>
        </authorList>
    </citation>
    <scope>NUCLEOTIDE SEQUENCE [LARGE SCALE GENOMIC DNA]</scope>
</reference>
<dbReference type="RefSeq" id="XP_031853551.1">
    <property type="nucleotide sequence ID" value="XM_031997660.1"/>
</dbReference>
<gene>
    <name evidence="2" type="ORF">SAPINGB_P002942</name>
</gene>
<evidence type="ECO:0000256" key="1">
    <source>
        <dbReference type="SAM" id="MobiDB-lite"/>
    </source>
</evidence>
<dbReference type="OrthoDB" id="5378975at2759"/>
<feature type="region of interest" description="Disordered" evidence="1">
    <location>
        <begin position="711"/>
        <end position="756"/>
    </location>
</feature>
<feature type="region of interest" description="Disordered" evidence="1">
    <location>
        <begin position="578"/>
        <end position="624"/>
    </location>
</feature>
<dbReference type="PANTHER" id="PTHR38698">
    <property type="entry name" value="EXPRESSED PROTEIN"/>
    <property type="match status" value="1"/>
</dbReference>
<feature type="compositionally biased region" description="Acidic residues" evidence="1">
    <location>
        <begin position="386"/>
        <end position="399"/>
    </location>
</feature>
<feature type="compositionally biased region" description="Acidic residues" evidence="1">
    <location>
        <begin position="178"/>
        <end position="199"/>
    </location>
</feature>
<feature type="compositionally biased region" description="Basic and acidic residues" evidence="1">
    <location>
        <begin position="255"/>
        <end position="267"/>
    </location>
</feature>
<dbReference type="PANTHER" id="PTHR38698:SF1">
    <property type="entry name" value="FUNGAL PROTEIN"/>
    <property type="match status" value="1"/>
</dbReference>
<feature type="region of interest" description="Disordered" evidence="1">
    <location>
        <begin position="466"/>
        <end position="514"/>
    </location>
</feature>
<dbReference type="Proteomes" id="UP000398389">
    <property type="component" value="Unassembled WGS sequence"/>
</dbReference>
<feature type="region of interest" description="Disordered" evidence="1">
    <location>
        <begin position="1"/>
        <end position="76"/>
    </location>
</feature>
<evidence type="ECO:0000313" key="2">
    <source>
        <dbReference type="EMBL" id="VVT50974.1"/>
    </source>
</evidence>
<feature type="compositionally biased region" description="Polar residues" evidence="1">
    <location>
        <begin position="27"/>
        <end position="68"/>
    </location>
</feature>
<organism evidence="2 3">
    <name type="scientific">Magnusiomyces paraingens</name>
    <dbReference type="NCBI Taxonomy" id="2606893"/>
    <lineage>
        <taxon>Eukaryota</taxon>
        <taxon>Fungi</taxon>
        <taxon>Dikarya</taxon>
        <taxon>Ascomycota</taxon>
        <taxon>Saccharomycotina</taxon>
        <taxon>Dipodascomycetes</taxon>
        <taxon>Dipodascales</taxon>
        <taxon>Dipodascaceae</taxon>
        <taxon>Magnusiomyces</taxon>
    </lineage>
</organism>
<feature type="compositionally biased region" description="Polar residues" evidence="1">
    <location>
        <begin position="132"/>
        <end position="148"/>
    </location>
</feature>
<dbReference type="Pfam" id="PF17104">
    <property type="entry name" value="YBL010C_LAA2"/>
    <property type="match status" value="1"/>
</dbReference>
<feature type="compositionally biased region" description="Low complexity" evidence="1">
    <location>
        <begin position="711"/>
        <end position="721"/>
    </location>
</feature>
<name>A0A5E8BH49_9ASCO</name>
<dbReference type="EMBL" id="CABVLU010000002">
    <property type="protein sequence ID" value="VVT50974.1"/>
    <property type="molecule type" value="Genomic_DNA"/>
</dbReference>
<feature type="compositionally biased region" description="Basic and acidic residues" evidence="1">
    <location>
        <begin position="114"/>
        <end position="131"/>
    </location>
</feature>
<accession>A0A5E8BH49</accession>
<feature type="compositionally biased region" description="Basic and acidic residues" evidence="1">
    <location>
        <begin position="589"/>
        <end position="607"/>
    </location>
</feature>
<dbReference type="InterPro" id="IPR031355">
    <property type="entry name" value="YBL010C/LAA2-like"/>
</dbReference>
<keyword evidence="3" id="KW-1185">Reference proteome</keyword>
<evidence type="ECO:0000313" key="3">
    <source>
        <dbReference type="Proteomes" id="UP000398389"/>
    </source>
</evidence>
<feature type="region of interest" description="Disordered" evidence="1">
    <location>
        <begin position="105"/>
        <end position="417"/>
    </location>
</feature>
<feature type="compositionally biased region" description="Acidic residues" evidence="1">
    <location>
        <begin position="472"/>
        <end position="481"/>
    </location>
</feature>
<feature type="compositionally biased region" description="Basic and acidic residues" evidence="1">
    <location>
        <begin position="328"/>
        <end position="338"/>
    </location>
</feature>
<feature type="compositionally biased region" description="Basic and acidic residues" evidence="1">
    <location>
        <begin position="225"/>
        <end position="246"/>
    </location>
</feature>
<proteinExistence type="predicted"/>
<dbReference type="GeneID" id="43581760"/>
<feature type="compositionally biased region" description="Low complexity" evidence="1">
    <location>
        <begin position="500"/>
        <end position="511"/>
    </location>
</feature>
<dbReference type="AlphaFoldDB" id="A0A5E8BH49"/>
<protein>
    <submittedName>
        <fullName evidence="2">Uncharacterized protein</fullName>
    </submittedName>
</protein>